<name>A0AAW2RLQ7_9LAMI</name>
<dbReference type="AlphaFoldDB" id="A0AAW2RLQ7"/>
<evidence type="ECO:0000313" key="2">
    <source>
        <dbReference type="EMBL" id="KAL0381137.1"/>
    </source>
</evidence>
<evidence type="ECO:0000256" key="1">
    <source>
        <dbReference type="SAM" id="Coils"/>
    </source>
</evidence>
<feature type="coiled-coil region" evidence="1">
    <location>
        <begin position="14"/>
        <end position="41"/>
    </location>
</feature>
<reference evidence="2" key="1">
    <citation type="submission" date="2020-06" db="EMBL/GenBank/DDBJ databases">
        <authorList>
            <person name="Li T."/>
            <person name="Hu X."/>
            <person name="Zhang T."/>
            <person name="Song X."/>
            <person name="Zhang H."/>
            <person name="Dai N."/>
            <person name="Sheng W."/>
            <person name="Hou X."/>
            <person name="Wei L."/>
        </authorList>
    </citation>
    <scope>NUCLEOTIDE SEQUENCE</scope>
    <source>
        <strain evidence="2">G01</strain>
        <tissue evidence="2">Leaf</tissue>
    </source>
</reference>
<proteinExistence type="predicted"/>
<accession>A0AAW2RLQ7</accession>
<gene>
    <name evidence="2" type="ORF">Sangu_0178000</name>
</gene>
<protein>
    <submittedName>
        <fullName evidence="2">Uncharacterized protein</fullName>
    </submittedName>
</protein>
<dbReference type="EMBL" id="JACGWK010000001">
    <property type="protein sequence ID" value="KAL0381137.1"/>
    <property type="molecule type" value="Genomic_DNA"/>
</dbReference>
<reference evidence="2" key="2">
    <citation type="journal article" date="2024" name="Plant">
        <title>Genomic evolution and insights into agronomic trait innovations of Sesamum species.</title>
        <authorList>
            <person name="Miao H."/>
            <person name="Wang L."/>
            <person name="Qu L."/>
            <person name="Liu H."/>
            <person name="Sun Y."/>
            <person name="Le M."/>
            <person name="Wang Q."/>
            <person name="Wei S."/>
            <person name="Zheng Y."/>
            <person name="Lin W."/>
            <person name="Duan Y."/>
            <person name="Cao H."/>
            <person name="Xiong S."/>
            <person name="Wang X."/>
            <person name="Wei L."/>
            <person name="Li C."/>
            <person name="Ma Q."/>
            <person name="Ju M."/>
            <person name="Zhao R."/>
            <person name="Li G."/>
            <person name="Mu C."/>
            <person name="Tian Q."/>
            <person name="Mei H."/>
            <person name="Zhang T."/>
            <person name="Gao T."/>
            <person name="Zhang H."/>
        </authorList>
    </citation>
    <scope>NUCLEOTIDE SEQUENCE</scope>
    <source>
        <strain evidence="2">G01</strain>
    </source>
</reference>
<organism evidence="2">
    <name type="scientific">Sesamum angustifolium</name>
    <dbReference type="NCBI Taxonomy" id="2727405"/>
    <lineage>
        <taxon>Eukaryota</taxon>
        <taxon>Viridiplantae</taxon>
        <taxon>Streptophyta</taxon>
        <taxon>Embryophyta</taxon>
        <taxon>Tracheophyta</taxon>
        <taxon>Spermatophyta</taxon>
        <taxon>Magnoliopsida</taxon>
        <taxon>eudicotyledons</taxon>
        <taxon>Gunneridae</taxon>
        <taxon>Pentapetalae</taxon>
        <taxon>asterids</taxon>
        <taxon>lamiids</taxon>
        <taxon>Lamiales</taxon>
        <taxon>Pedaliaceae</taxon>
        <taxon>Sesamum</taxon>
    </lineage>
</organism>
<keyword evidence="1" id="KW-0175">Coiled coil</keyword>
<sequence length="85" mass="10063">MSFPVNPNYQLSSNEHFTSLIAKLQQQLEDSNAEMEKLKSDVSRHAYYQQWAELRVDQFDRKNKILKWEIGALKADYKDEGEQLQ</sequence>
<comment type="caution">
    <text evidence="2">The sequence shown here is derived from an EMBL/GenBank/DDBJ whole genome shotgun (WGS) entry which is preliminary data.</text>
</comment>